<dbReference type="GO" id="GO:0003747">
    <property type="term" value="F:translation release factor activity"/>
    <property type="evidence" value="ECO:0007669"/>
    <property type="project" value="InterPro"/>
</dbReference>
<dbReference type="NCBIfam" id="NF006718">
    <property type="entry name" value="PRK09256.1"/>
    <property type="match status" value="1"/>
</dbReference>
<dbReference type="RefSeq" id="WP_046370499.1">
    <property type="nucleotide sequence ID" value="NZ_BBWV01000003.1"/>
</dbReference>
<dbReference type="Gene3D" id="3.30.160.20">
    <property type="match status" value="1"/>
</dbReference>
<name>A0A0E9N3N8_9BACT</name>
<feature type="domain" description="Prokaryotic-type class I peptide chain release factors" evidence="2">
    <location>
        <begin position="8"/>
        <end position="124"/>
    </location>
</feature>
<protein>
    <submittedName>
        <fullName evidence="3">Peptidyl-tRNA hydrolase</fullName>
    </submittedName>
</protein>
<dbReference type="PANTHER" id="PTHR47814">
    <property type="entry name" value="PEPTIDYL-TRNA HYDROLASE ARFB"/>
    <property type="match status" value="1"/>
</dbReference>
<organism evidence="3 4">
    <name type="scientific">Flavihumibacter petaseus NBRC 106054</name>
    <dbReference type="NCBI Taxonomy" id="1220578"/>
    <lineage>
        <taxon>Bacteria</taxon>
        <taxon>Pseudomonadati</taxon>
        <taxon>Bacteroidota</taxon>
        <taxon>Chitinophagia</taxon>
        <taxon>Chitinophagales</taxon>
        <taxon>Chitinophagaceae</taxon>
        <taxon>Flavihumibacter</taxon>
    </lineage>
</organism>
<proteinExistence type="predicted"/>
<dbReference type="EMBL" id="BBWV01000003">
    <property type="protein sequence ID" value="GAO44597.1"/>
    <property type="molecule type" value="Genomic_DNA"/>
</dbReference>
<dbReference type="STRING" id="1220578.FPE01S_03_06350"/>
<dbReference type="InterPro" id="IPR000352">
    <property type="entry name" value="Pep_chain_release_fac_I"/>
</dbReference>
<evidence type="ECO:0000256" key="1">
    <source>
        <dbReference type="SAM" id="MobiDB-lite"/>
    </source>
</evidence>
<feature type="compositionally biased region" description="Basic residues" evidence="1">
    <location>
        <begin position="126"/>
        <end position="136"/>
    </location>
</feature>
<dbReference type="PANTHER" id="PTHR47814:SF1">
    <property type="entry name" value="PEPTIDYL-TRNA HYDROLASE ARFB"/>
    <property type="match status" value="1"/>
</dbReference>
<dbReference type="GO" id="GO:0043022">
    <property type="term" value="F:ribosome binding"/>
    <property type="evidence" value="ECO:0007669"/>
    <property type="project" value="TreeGrafter"/>
</dbReference>
<dbReference type="OrthoDB" id="9815709at2"/>
<sequence>MERLDISEEIIFQTARSGGSGGQNVNKVETMVEGRWDIAASALVNTVVKEKLLHALHNRLVGGTILLVKSQTERTQLGNKASVIRKMNVLVNQALVPKKARIATKPSKAALARRTESKKQLAEKKAGRRKIGKNDY</sequence>
<keyword evidence="4" id="KW-1185">Reference proteome</keyword>
<dbReference type="Proteomes" id="UP000033121">
    <property type="component" value="Unassembled WGS sequence"/>
</dbReference>
<dbReference type="GO" id="GO:0004045">
    <property type="term" value="F:peptidyl-tRNA hydrolase activity"/>
    <property type="evidence" value="ECO:0007669"/>
    <property type="project" value="TreeGrafter"/>
</dbReference>
<dbReference type="SUPFAM" id="SSF110916">
    <property type="entry name" value="Peptidyl-tRNA hydrolase domain-like"/>
    <property type="match status" value="1"/>
</dbReference>
<evidence type="ECO:0000313" key="3">
    <source>
        <dbReference type="EMBL" id="GAO44597.1"/>
    </source>
</evidence>
<keyword evidence="3" id="KW-0378">Hydrolase</keyword>
<reference evidence="3 4" key="1">
    <citation type="submission" date="2015-04" db="EMBL/GenBank/DDBJ databases">
        <title>Whole genome shotgun sequence of Flavihumibacter petaseus NBRC 106054.</title>
        <authorList>
            <person name="Miyazawa S."/>
            <person name="Hosoyama A."/>
            <person name="Hashimoto M."/>
            <person name="Noguchi M."/>
            <person name="Tsuchikane K."/>
            <person name="Ohji S."/>
            <person name="Yamazoe A."/>
            <person name="Ichikawa N."/>
            <person name="Kimura A."/>
            <person name="Fujita N."/>
        </authorList>
    </citation>
    <scope>NUCLEOTIDE SEQUENCE [LARGE SCALE GENOMIC DNA]</scope>
    <source>
        <strain evidence="3 4">NBRC 106054</strain>
    </source>
</reference>
<feature type="region of interest" description="Disordered" evidence="1">
    <location>
        <begin position="105"/>
        <end position="136"/>
    </location>
</feature>
<evidence type="ECO:0000313" key="4">
    <source>
        <dbReference type="Proteomes" id="UP000033121"/>
    </source>
</evidence>
<dbReference type="AlphaFoldDB" id="A0A0E9N3N8"/>
<dbReference type="GO" id="GO:0072344">
    <property type="term" value="P:rescue of stalled ribosome"/>
    <property type="evidence" value="ECO:0007669"/>
    <property type="project" value="TreeGrafter"/>
</dbReference>
<comment type="caution">
    <text evidence="3">The sequence shown here is derived from an EMBL/GenBank/DDBJ whole genome shotgun (WGS) entry which is preliminary data.</text>
</comment>
<gene>
    <name evidence="3" type="ORF">FPE01S_03_06350</name>
</gene>
<accession>A0A0E9N3N8</accession>
<evidence type="ECO:0000259" key="2">
    <source>
        <dbReference type="Pfam" id="PF00472"/>
    </source>
</evidence>
<feature type="compositionally biased region" description="Basic and acidic residues" evidence="1">
    <location>
        <begin position="113"/>
        <end position="125"/>
    </location>
</feature>
<dbReference type="Pfam" id="PF00472">
    <property type="entry name" value="RF-1"/>
    <property type="match status" value="1"/>
</dbReference>